<dbReference type="PROSITE" id="PS01124">
    <property type="entry name" value="HTH_ARAC_FAMILY_2"/>
    <property type="match status" value="1"/>
</dbReference>
<dbReference type="PANTHER" id="PTHR46796">
    <property type="entry name" value="HTH-TYPE TRANSCRIPTIONAL ACTIVATOR RHAS-RELATED"/>
    <property type="match status" value="1"/>
</dbReference>
<dbReference type="SMART" id="SM00342">
    <property type="entry name" value="HTH_ARAC"/>
    <property type="match status" value="1"/>
</dbReference>
<protein>
    <submittedName>
        <fullName evidence="5">Helix-turn-helix domain-containing protein</fullName>
    </submittedName>
</protein>
<dbReference type="RefSeq" id="WP_317560408.1">
    <property type="nucleotide sequence ID" value="NZ_JAWLIP010000001.1"/>
</dbReference>
<accession>A0ABU4AG91</accession>
<dbReference type="InterPro" id="IPR050204">
    <property type="entry name" value="AraC_XylS_family_regulators"/>
</dbReference>
<dbReference type="Gene3D" id="1.10.10.60">
    <property type="entry name" value="Homeodomain-like"/>
    <property type="match status" value="1"/>
</dbReference>
<evidence type="ECO:0000259" key="4">
    <source>
        <dbReference type="PROSITE" id="PS01124"/>
    </source>
</evidence>
<keyword evidence="3" id="KW-0804">Transcription</keyword>
<reference evidence="5 6" key="1">
    <citation type="submission" date="2023-10" db="EMBL/GenBank/DDBJ databases">
        <authorList>
            <person name="Venkata Ramana C."/>
            <person name="Sasikala C."/>
            <person name="Dhurka M."/>
        </authorList>
    </citation>
    <scope>NUCLEOTIDE SEQUENCE [LARGE SCALE GENOMIC DNA]</scope>
    <source>
        <strain evidence="5 6">KCTC 32151</strain>
    </source>
</reference>
<evidence type="ECO:0000256" key="1">
    <source>
        <dbReference type="ARBA" id="ARBA00023015"/>
    </source>
</evidence>
<gene>
    <name evidence="5" type="ORF">R2G56_03145</name>
</gene>
<sequence>MIVTIDASAAAQDRTAFGNELRAKTIEDAAAQATMQPWVAMECYQLSRGGRVSQMHTLDLGNQRIVQEHQFAAVQKLGSTPADFCTISYSTPSMAFRFSDHAASCTGSIFFMPERTDFDIYVPAGTQTAYIGFSEREFLEAARALNPAAWDLPSRQVSQLQCAQLGELKAALAHWLCTAETAASAGHLLAPDVLRAIILETVLRVLTASASDETILPPLSARSRAVKICRMAREYVDERLASHEMPTIVDICVSLSVSERTLLYAFHSYVGMSPQAYLRLCRLNHVRTTLLAGNPTTTTVTHAAMQMGFLHLSRFAGDYRQVFEETPKVTLARRS</sequence>
<dbReference type="EMBL" id="JAWLIP010000001">
    <property type="protein sequence ID" value="MDV6225273.1"/>
    <property type="molecule type" value="Genomic_DNA"/>
</dbReference>
<evidence type="ECO:0000256" key="2">
    <source>
        <dbReference type="ARBA" id="ARBA00023125"/>
    </source>
</evidence>
<proteinExistence type="predicted"/>
<evidence type="ECO:0000256" key="3">
    <source>
        <dbReference type="ARBA" id="ARBA00023163"/>
    </source>
</evidence>
<keyword evidence="6" id="KW-1185">Reference proteome</keyword>
<name>A0ABU4AG91_9HYPH</name>
<organism evidence="5 6">
    <name type="scientific">Nitratireductor aquimarinus</name>
    <dbReference type="NCBI Taxonomy" id="889300"/>
    <lineage>
        <taxon>Bacteria</taxon>
        <taxon>Pseudomonadati</taxon>
        <taxon>Pseudomonadota</taxon>
        <taxon>Alphaproteobacteria</taxon>
        <taxon>Hyphomicrobiales</taxon>
        <taxon>Phyllobacteriaceae</taxon>
        <taxon>Nitratireductor</taxon>
    </lineage>
</organism>
<feature type="domain" description="HTH araC/xylS-type" evidence="4">
    <location>
        <begin position="230"/>
        <end position="333"/>
    </location>
</feature>
<comment type="caution">
    <text evidence="5">The sequence shown here is derived from an EMBL/GenBank/DDBJ whole genome shotgun (WGS) entry which is preliminary data.</text>
</comment>
<keyword evidence="2" id="KW-0238">DNA-binding</keyword>
<evidence type="ECO:0000313" key="5">
    <source>
        <dbReference type="EMBL" id="MDV6225273.1"/>
    </source>
</evidence>
<dbReference type="Pfam" id="PF12833">
    <property type="entry name" value="HTH_18"/>
    <property type="match status" value="1"/>
</dbReference>
<dbReference type="InterPro" id="IPR018060">
    <property type="entry name" value="HTH_AraC"/>
</dbReference>
<keyword evidence="1" id="KW-0805">Transcription regulation</keyword>
<dbReference type="PANTHER" id="PTHR46796:SF12">
    <property type="entry name" value="HTH-TYPE DNA-BINDING TRANSCRIPTIONAL ACTIVATOR EUTR"/>
    <property type="match status" value="1"/>
</dbReference>
<dbReference type="Proteomes" id="UP001185659">
    <property type="component" value="Unassembled WGS sequence"/>
</dbReference>
<evidence type="ECO:0000313" key="6">
    <source>
        <dbReference type="Proteomes" id="UP001185659"/>
    </source>
</evidence>